<keyword evidence="2" id="KW-1185">Reference proteome</keyword>
<evidence type="ECO:0000313" key="2">
    <source>
        <dbReference type="Proteomes" id="UP000287563"/>
    </source>
</evidence>
<dbReference type="EMBL" id="RJLM01000014">
    <property type="protein sequence ID" value="RWX53411.1"/>
    <property type="molecule type" value="Genomic_DNA"/>
</dbReference>
<name>A0A3S3UGH4_9GAMM</name>
<proteinExistence type="predicted"/>
<gene>
    <name evidence="1" type="ORF">EDI28_21545</name>
</gene>
<dbReference type="Proteomes" id="UP000287563">
    <property type="component" value="Unassembled WGS sequence"/>
</dbReference>
<organism evidence="1 2">
    <name type="scientific">Photobacterium chitinilyticum</name>
    <dbReference type="NCBI Taxonomy" id="2485123"/>
    <lineage>
        <taxon>Bacteria</taxon>
        <taxon>Pseudomonadati</taxon>
        <taxon>Pseudomonadota</taxon>
        <taxon>Gammaproteobacteria</taxon>
        <taxon>Vibrionales</taxon>
        <taxon>Vibrionaceae</taxon>
        <taxon>Photobacterium</taxon>
    </lineage>
</organism>
<evidence type="ECO:0000313" key="1">
    <source>
        <dbReference type="EMBL" id="RWX53411.1"/>
    </source>
</evidence>
<dbReference type="AlphaFoldDB" id="A0A3S3UGH4"/>
<sequence>MQQVIAQLGGFNLAIAYRQNKKAGIDLRNKLFRKSLNKPRFQLCPAVPIGLVNAKTGIKL</sequence>
<reference evidence="1 2" key="1">
    <citation type="submission" date="2018-11" db="EMBL/GenBank/DDBJ databases">
        <title>Photobacterium sp. BEI247 sp. nov., a marine bacterium isolated from Yongle Blue Hole in the South China Sea.</title>
        <authorList>
            <person name="Wang X."/>
        </authorList>
    </citation>
    <scope>NUCLEOTIDE SEQUENCE [LARGE SCALE GENOMIC DNA]</scope>
    <source>
        <strain evidence="2">BEI247</strain>
    </source>
</reference>
<accession>A0A3S3UGH4</accession>
<protein>
    <submittedName>
        <fullName evidence="1">Uncharacterized protein</fullName>
    </submittedName>
</protein>
<comment type="caution">
    <text evidence="1">The sequence shown here is derived from an EMBL/GenBank/DDBJ whole genome shotgun (WGS) entry which is preliminary data.</text>
</comment>